<dbReference type="Proteomes" id="UP000019151">
    <property type="component" value="Chromosome"/>
</dbReference>
<keyword evidence="1" id="KW-0472">Membrane</keyword>
<evidence type="ECO:0008006" key="4">
    <source>
        <dbReference type="Google" id="ProtNLM"/>
    </source>
</evidence>
<evidence type="ECO:0000313" key="3">
    <source>
        <dbReference type="Proteomes" id="UP000019151"/>
    </source>
</evidence>
<dbReference type="EMBL" id="CP007128">
    <property type="protein sequence ID" value="AHG90257.1"/>
    <property type="molecule type" value="Genomic_DNA"/>
</dbReference>
<dbReference type="HOGENOM" id="CLU_2409059_0_0_0"/>
<sequence>MPSPRLPSKVARLLAAQMVVVIGVLVVLWAFLLWGTRPNHPLQTHGGIDTTNVTITWIAFTVVLLALALIHYIFARQLFGEAKGVRRGVKSW</sequence>
<dbReference type="KEGG" id="gba:J421_2720"/>
<feature type="transmembrane region" description="Helical" evidence="1">
    <location>
        <begin position="54"/>
        <end position="74"/>
    </location>
</feature>
<dbReference type="RefSeq" id="WP_148306310.1">
    <property type="nucleotide sequence ID" value="NZ_CP007128.1"/>
</dbReference>
<dbReference type="InParanoid" id="W0RIK8"/>
<evidence type="ECO:0000256" key="1">
    <source>
        <dbReference type="SAM" id="Phobius"/>
    </source>
</evidence>
<accession>W0RIK8</accession>
<protein>
    <recommendedName>
        <fullName evidence="4">DUF4405 domain-containing protein</fullName>
    </recommendedName>
</protein>
<reference evidence="2 3" key="1">
    <citation type="journal article" date="2014" name="Genome Announc.">
        <title>Genome Sequence and Methylome of Soil Bacterium Gemmatirosa kalamazoonensis KBS708T, a Member of the Rarely Cultivated Gemmatimonadetes Phylum.</title>
        <authorList>
            <person name="Debruyn J.M."/>
            <person name="Radosevich M."/>
            <person name="Wommack K.E."/>
            <person name="Polson S.W."/>
            <person name="Hauser L.J."/>
            <person name="Fawaz M.N."/>
            <person name="Korlach J."/>
            <person name="Tsai Y.C."/>
        </authorList>
    </citation>
    <scope>NUCLEOTIDE SEQUENCE [LARGE SCALE GENOMIC DNA]</scope>
    <source>
        <strain evidence="2 3">KBS708</strain>
    </source>
</reference>
<gene>
    <name evidence="2" type="ORF">J421_2720</name>
</gene>
<dbReference type="STRING" id="861299.J421_2720"/>
<dbReference type="AlphaFoldDB" id="W0RIK8"/>
<keyword evidence="1" id="KW-1133">Transmembrane helix</keyword>
<organism evidence="2 3">
    <name type="scientific">Gemmatirosa kalamazoonensis</name>
    <dbReference type="NCBI Taxonomy" id="861299"/>
    <lineage>
        <taxon>Bacteria</taxon>
        <taxon>Pseudomonadati</taxon>
        <taxon>Gemmatimonadota</taxon>
        <taxon>Gemmatimonadia</taxon>
        <taxon>Gemmatimonadales</taxon>
        <taxon>Gemmatimonadaceae</taxon>
        <taxon>Gemmatirosa</taxon>
    </lineage>
</organism>
<feature type="transmembrane region" description="Helical" evidence="1">
    <location>
        <begin position="12"/>
        <end position="34"/>
    </location>
</feature>
<name>W0RIK8_9BACT</name>
<keyword evidence="1" id="KW-0812">Transmembrane</keyword>
<proteinExistence type="predicted"/>
<evidence type="ECO:0000313" key="2">
    <source>
        <dbReference type="EMBL" id="AHG90257.1"/>
    </source>
</evidence>
<keyword evidence="3" id="KW-1185">Reference proteome</keyword>